<reference evidence="15" key="2">
    <citation type="submission" date="2025-09" db="UniProtKB">
        <authorList>
            <consortium name="Ensembl"/>
        </authorList>
    </citation>
    <scope>IDENTIFICATION</scope>
</reference>
<dbReference type="PANTHER" id="PTHR10814">
    <property type="entry name" value="TRANSDUCIN-LIKE ENHANCER PROTEIN"/>
    <property type="match status" value="1"/>
</dbReference>
<sequence>MIRDLSKMYPPARHPVPHQPGQPFKFTVTESCDRIKEEFQFLQAQYHSLKLECEKLASEKTEMQRHYVMYYEMSYGLNIEMHKQAEIVKRLNAICAQVIPFLSQEVRLKNACHCELRRRWQQQLQAQHLSHGHAIPVPLTPHPAGLQPPLPPGASTASLLALSSALSHQLPLKDERKHHDNNSEHTRGESSSVSPSANFRTGEKHRSSSDYSSDSKKQKTDDKELTSTRYVSEYDPVSPRGSPAHSPRENGLDKSRLLKKDPPLSPSSIASSSSTPSSKSKDINMNEKSTTPVSKSSTPTSRSEAPTPSSASTTGLRSAPSKSSGVEALTPGLRTPLAVPCSYPGPFGMVPHPGMNGELSGTGAAYTGLHNISPQMSAVAAAAVAAYGRTQVVGFDPHHHIRVPGLPPNLSGIPGGKPAYSFHVSADGQMQPVPFPPDALIGPGIPRHARQINTLTHGEVVCAVTISNPTRHVYTGGKGCVKVWDISHPGNKTPVSQLDCLNRDNYIRSCRLLPDGRTLIVGGEASTLSIWDLATPTPRIKAELTSSAPACYALAISPDSKVCFSCCSDGNIAVWDLNNQTLVRQFQGHTDGASCIDISNDGTKLWTGGLDNTVRSWDLREGRQLQQHDFTSQIFSLGYCPTGEWLAVGMENSNVEVLHVTKPDKYQLHLHESCVLSLRFAHCGKWFVSTGKDNLLNAWRTPYGASIFQSKESSSVLSCDISIDDKYIVTGSGDKKATVYEVIY</sequence>
<evidence type="ECO:0000313" key="15">
    <source>
        <dbReference type="Ensembl" id="ENSHBUP00000009768.1"/>
    </source>
</evidence>
<keyword evidence="12" id="KW-0175">Coiled coil</keyword>
<dbReference type="GO" id="GO:0005667">
    <property type="term" value="C:transcription regulator complex"/>
    <property type="evidence" value="ECO:0007669"/>
    <property type="project" value="TreeGrafter"/>
</dbReference>
<accession>A0A3Q2VNH8</accession>
<dbReference type="InterPro" id="IPR015943">
    <property type="entry name" value="WD40/YVTN_repeat-like_dom_sf"/>
</dbReference>
<evidence type="ECO:0000256" key="1">
    <source>
        <dbReference type="ARBA" id="ARBA00004123"/>
    </source>
</evidence>
<dbReference type="SMART" id="SM00320">
    <property type="entry name" value="WD40"/>
    <property type="match status" value="7"/>
</dbReference>
<keyword evidence="4 11" id="KW-0853">WD repeat</keyword>
<feature type="coiled-coil region" evidence="12">
    <location>
        <begin position="32"/>
        <end position="59"/>
    </location>
</feature>
<feature type="compositionally biased region" description="Basic and acidic residues" evidence="13">
    <location>
        <begin position="246"/>
        <end position="262"/>
    </location>
</feature>
<proteinExistence type="inferred from homology"/>
<feature type="region of interest" description="Disordered" evidence="13">
    <location>
        <begin position="175"/>
        <end position="329"/>
    </location>
</feature>
<keyword evidence="5" id="KW-0677">Repeat</keyword>
<feature type="compositionally biased region" description="Low complexity" evidence="13">
    <location>
        <begin position="266"/>
        <end position="278"/>
    </location>
</feature>
<evidence type="ECO:0000313" key="16">
    <source>
        <dbReference type="Proteomes" id="UP000264840"/>
    </source>
</evidence>
<evidence type="ECO:0000256" key="4">
    <source>
        <dbReference type="ARBA" id="ARBA00022574"/>
    </source>
</evidence>
<dbReference type="Proteomes" id="UP000264840">
    <property type="component" value="Unplaced"/>
</dbReference>
<evidence type="ECO:0000256" key="12">
    <source>
        <dbReference type="SAM" id="Coils"/>
    </source>
</evidence>
<evidence type="ECO:0000256" key="5">
    <source>
        <dbReference type="ARBA" id="ARBA00022737"/>
    </source>
</evidence>
<feature type="compositionally biased region" description="Basic and acidic residues" evidence="13">
    <location>
        <begin position="201"/>
        <end position="226"/>
    </location>
</feature>
<feature type="repeat" description="WD" evidence="11">
    <location>
        <begin position="586"/>
        <end position="627"/>
    </location>
</feature>
<feature type="compositionally biased region" description="Pro residues" evidence="13">
    <location>
        <begin position="138"/>
        <end position="152"/>
    </location>
</feature>
<dbReference type="GeneTree" id="ENSGT01030000234519"/>
<evidence type="ECO:0000256" key="3">
    <source>
        <dbReference type="ARBA" id="ARBA00022491"/>
    </source>
</evidence>
<dbReference type="GO" id="GO:0003714">
    <property type="term" value="F:transcription corepressor activity"/>
    <property type="evidence" value="ECO:0007669"/>
    <property type="project" value="TreeGrafter"/>
</dbReference>
<dbReference type="Pfam" id="PF00400">
    <property type="entry name" value="WD40"/>
    <property type="match status" value="6"/>
</dbReference>
<keyword evidence="16" id="KW-1185">Reference proteome</keyword>
<evidence type="ECO:0000256" key="13">
    <source>
        <dbReference type="SAM" id="MobiDB-lite"/>
    </source>
</evidence>
<dbReference type="CDD" id="cd00200">
    <property type="entry name" value="WD40"/>
    <property type="match status" value="1"/>
</dbReference>
<keyword evidence="6" id="KW-0832">Ubl conjugation</keyword>
<reference evidence="15" key="1">
    <citation type="submission" date="2025-08" db="UniProtKB">
        <authorList>
            <consortium name="Ensembl"/>
        </authorList>
    </citation>
    <scope>IDENTIFICATION</scope>
</reference>
<evidence type="ECO:0000256" key="7">
    <source>
        <dbReference type="ARBA" id="ARBA00023015"/>
    </source>
</evidence>
<dbReference type="PROSITE" id="PS50294">
    <property type="entry name" value="WD_REPEATS_REGION"/>
    <property type="match status" value="1"/>
</dbReference>
<dbReference type="GO" id="GO:0005634">
    <property type="term" value="C:nucleus"/>
    <property type="evidence" value="ECO:0007669"/>
    <property type="project" value="UniProtKB-SubCell"/>
</dbReference>
<keyword evidence="3" id="KW-0678">Repressor</keyword>
<organism evidence="15 16">
    <name type="scientific">Haplochromis burtoni</name>
    <name type="common">Burton's mouthbrooder</name>
    <name type="synonym">Chromis burtoni</name>
    <dbReference type="NCBI Taxonomy" id="8153"/>
    <lineage>
        <taxon>Eukaryota</taxon>
        <taxon>Metazoa</taxon>
        <taxon>Chordata</taxon>
        <taxon>Craniata</taxon>
        <taxon>Vertebrata</taxon>
        <taxon>Euteleostomi</taxon>
        <taxon>Actinopterygii</taxon>
        <taxon>Neopterygii</taxon>
        <taxon>Teleostei</taxon>
        <taxon>Neoteleostei</taxon>
        <taxon>Acanthomorphata</taxon>
        <taxon>Ovalentaria</taxon>
        <taxon>Cichlomorphae</taxon>
        <taxon>Cichliformes</taxon>
        <taxon>Cichlidae</taxon>
        <taxon>African cichlids</taxon>
        <taxon>Pseudocrenilabrinae</taxon>
        <taxon>Haplochromini</taxon>
        <taxon>Haplochromis</taxon>
    </lineage>
</organism>
<feature type="region of interest" description="Disordered" evidence="13">
    <location>
        <begin position="134"/>
        <end position="156"/>
    </location>
</feature>
<dbReference type="InterPro" id="IPR005617">
    <property type="entry name" value="Groucho/TLE_N"/>
</dbReference>
<dbReference type="PANTHER" id="PTHR10814:SF31">
    <property type="entry name" value="TRANSDUCIN-LIKE ENHANCER PROTEIN 4"/>
    <property type="match status" value="1"/>
</dbReference>
<keyword evidence="8" id="KW-0804">Transcription</keyword>
<feature type="compositionally biased region" description="Basic and acidic residues" evidence="13">
    <location>
        <begin position="175"/>
        <end position="188"/>
    </location>
</feature>
<dbReference type="InterPro" id="IPR036322">
    <property type="entry name" value="WD40_repeat_dom_sf"/>
</dbReference>
<dbReference type="PRINTS" id="PR01850">
    <property type="entry name" value="GROUCHOFAMLY"/>
</dbReference>
<keyword evidence="9" id="KW-0539">Nucleus</keyword>
<evidence type="ECO:0000256" key="9">
    <source>
        <dbReference type="ARBA" id="ARBA00023242"/>
    </source>
</evidence>
<dbReference type="Pfam" id="PF03920">
    <property type="entry name" value="TLE_N"/>
    <property type="match status" value="1"/>
</dbReference>
<feature type="compositionally biased region" description="Low complexity" evidence="13">
    <location>
        <begin position="288"/>
        <end position="314"/>
    </location>
</feature>
<feature type="domain" description="Groucho/TLE N-terminal Q-rich" evidence="14">
    <location>
        <begin position="24"/>
        <end position="108"/>
    </location>
</feature>
<name>A0A3Q2VNH8_HAPBU</name>
<feature type="region of interest" description="Disordered" evidence="13">
    <location>
        <begin position="1"/>
        <end position="20"/>
    </location>
</feature>
<feature type="compositionally biased region" description="Polar residues" evidence="13">
    <location>
        <begin position="189"/>
        <end position="199"/>
    </location>
</feature>
<comment type="subcellular location">
    <subcellularLocation>
        <location evidence="1">Nucleus</location>
    </subcellularLocation>
</comment>
<dbReference type="Gene3D" id="2.130.10.10">
    <property type="entry name" value="YVTN repeat-like/Quinoprotein amine dehydrogenase"/>
    <property type="match status" value="1"/>
</dbReference>
<dbReference type="InterPro" id="IPR001680">
    <property type="entry name" value="WD40_rpt"/>
</dbReference>
<dbReference type="InterPro" id="IPR019775">
    <property type="entry name" value="WD40_repeat_CS"/>
</dbReference>
<comment type="function">
    <text evidence="10">Transcriptional corepressor that binds to a number of transcription factors. Inhibits the transcriptional activation mediated by CTNNB1 and TCF family members in Wnt signaling. The effects of full-length TLE family members may be modulated by association with dominant-negative AES.</text>
</comment>
<evidence type="ECO:0000256" key="10">
    <source>
        <dbReference type="ARBA" id="ARBA00045617"/>
    </source>
</evidence>
<dbReference type="PROSITE" id="PS00678">
    <property type="entry name" value="WD_REPEATS_1"/>
    <property type="match status" value="2"/>
</dbReference>
<dbReference type="GO" id="GO:0090090">
    <property type="term" value="P:negative regulation of canonical Wnt signaling pathway"/>
    <property type="evidence" value="ECO:0007669"/>
    <property type="project" value="TreeGrafter"/>
</dbReference>
<dbReference type="Ensembl" id="ENSHBUT00000031429.1">
    <property type="protein sequence ID" value="ENSHBUP00000009768.1"/>
    <property type="gene ID" value="ENSHBUG00000011356.1"/>
</dbReference>
<evidence type="ECO:0000256" key="6">
    <source>
        <dbReference type="ARBA" id="ARBA00022843"/>
    </source>
</evidence>
<comment type="similarity">
    <text evidence="2">Belongs to the WD repeat Groucho/TLE family.</text>
</comment>
<dbReference type="AlphaFoldDB" id="A0A3Q2VNH8"/>
<evidence type="ECO:0000256" key="2">
    <source>
        <dbReference type="ARBA" id="ARBA00005969"/>
    </source>
</evidence>
<dbReference type="SUPFAM" id="SSF50978">
    <property type="entry name" value="WD40 repeat-like"/>
    <property type="match status" value="1"/>
</dbReference>
<dbReference type="PROSITE" id="PS50082">
    <property type="entry name" value="WD_REPEATS_2"/>
    <property type="match status" value="2"/>
</dbReference>
<feature type="repeat" description="WD" evidence="11">
    <location>
        <begin position="544"/>
        <end position="585"/>
    </location>
</feature>
<dbReference type="FunFam" id="2.130.10.10:FF:000001">
    <property type="entry name" value="transducin-like enhancer protein 3 isoform X1"/>
    <property type="match status" value="1"/>
</dbReference>
<protein>
    <submittedName>
        <fullName evidence="15">Transducin-like enhancer protein 4</fullName>
    </submittedName>
</protein>
<evidence type="ECO:0000256" key="8">
    <source>
        <dbReference type="ARBA" id="ARBA00023163"/>
    </source>
</evidence>
<dbReference type="InterPro" id="IPR009146">
    <property type="entry name" value="Groucho_enhance"/>
</dbReference>
<evidence type="ECO:0000259" key="14">
    <source>
        <dbReference type="Pfam" id="PF03920"/>
    </source>
</evidence>
<keyword evidence="7" id="KW-0805">Transcription regulation</keyword>
<evidence type="ECO:0000256" key="11">
    <source>
        <dbReference type="PROSITE-ProRule" id="PRU00221"/>
    </source>
</evidence>